<dbReference type="Pfam" id="PF03992">
    <property type="entry name" value="ABM"/>
    <property type="match status" value="1"/>
</dbReference>
<evidence type="ECO:0000313" key="2">
    <source>
        <dbReference type="EMBL" id="MEP1057227.1"/>
    </source>
</evidence>
<dbReference type="Gene3D" id="3.30.70.100">
    <property type="match status" value="1"/>
</dbReference>
<proteinExistence type="predicted"/>
<dbReference type="InterPro" id="IPR011008">
    <property type="entry name" value="Dimeric_a/b-barrel"/>
</dbReference>
<comment type="caution">
    <text evidence="2">The sequence shown here is derived from an EMBL/GenBank/DDBJ whole genome shotgun (WGS) entry which is preliminary data.</text>
</comment>
<dbReference type="InterPro" id="IPR022512">
    <property type="entry name" value="CHP03792"/>
</dbReference>
<evidence type="ECO:0000313" key="3">
    <source>
        <dbReference type="Proteomes" id="UP001476950"/>
    </source>
</evidence>
<organism evidence="2 3">
    <name type="scientific">Stenomitos frigidus AS-A4</name>
    <dbReference type="NCBI Taxonomy" id="2933935"/>
    <lineage>
        <taxon>Bacteria</taxon>
        <taxon>Bacillati</taxon>
        <taxon>Cyanobacteriota</taxon>
        <taxon>Cyanophyceae</taxon>
        <taxon>Leptolyngbyales</taxon>
        <taxon>Leptolyngbyaceae</taxon>
        <taxon>Stenomitos</taxon>
    </lineage>
</organism>
<dbReference type="EMBL" id="JAMPLM010000001">
    <property type="protein sequence ID" value="MEP1057227.1"/>
    <property type="molecule type" value="Genomic_DNA"/>
</dbReference>
<gene>
    <name evidence="2" type="ORF">NDI38_02180</name>
</gene>
<accession>A0ABV0KDT2</accession>
<sequence>MVIEWLKIQVDPALREAFVQKDNEIWTKQLSQQPGHLSKEVWIDPIHADIVVLISRWATREAWKAVPAQELEATEKRFVQAIGEGVHKIIEAGEYQVRKFPQARS</sequence>
<dbReference type="InterPro" id="IPR007138">
    <property type="entry name" value="ABM_dom"/>
</dbReference>
<keyword evidence="3" id="KW-1185">Reference proteome</keyword>
<dbReference type="SUPFAM" id="SSF54909">
    <property type="entry name" value="Dimeric alpha+beta barrel"/>
    <property type="match status" value="1"/>
</dbReference>
<dbReference type="RefSeq" id="WP_190454176.1">
    <property type="nucleotide sequence ID" value="NZ_JAMPLM010000001.1"/>
</dbReference>
<dbReference type="NCBIfam" id="TIGR03792">
    <property type="entry name" value="TIGR03792 family protein"/>
    <property type="match status" value="1"/>
</dbReference>
<dbReference type="Proteomes" id="UP001476950">
    <property type="component" value="Unassembled WGS sequence"/>
</dbReference>
<name>A0ABV0KDT2_9CYAN</name>
<reference evidence="2 3" key="1">
    <citation type="submission" date="2022-04" db="EMBL/GenBank/DDBJ databases">
        <title>Positive selection, recombination, and allopatry shape intraspecific diversity of widespread and dominant cyanobacteria.</title>
        <authorList>
            <person name="Wei J."/>
            <person name="Shu W."/>
            <person name="Hu C."/>
        </authorList>
    </citation>
    <scope>NUCLEOTIDE SEQUENCE [LARGE SCALE GENOMIC DNA]</scope>
    <source>
        <strain evidence="2 3">AS-A4</strain>
    </source>
</reference>
<protein>
    <submittedName>
        <fullName evidence="2">TIGR03792 family protein</fullName>
    </submittedName>
</protein>
<evidence type="ECO:0000259" key="1">
    <source>
        <dbReference type="Pfam" id="PF03992"/>
    </source>
</evidence>
<feature type="domain" description="ABM" evidence="1">
    <location>
        <begin position="1"/>
        <end position="65"/>
    </location>
</feature>